<dbReference type="SUPFAM" id="SSF51445">
    <property type="entry name" value="(Trans)glycosidases"/>
    <property type="match status" value="1"/>
</dbReference>
<sequence length="504" mass="54313">MSYSIEFAFWPDFAGNSSHPNIFSENLLANLGDLQGVRPYLRIGGNTQDYALYDPDLPVAINSTYNFTRSEDYPTTITIGPSYFDSYRALGATKYTHGFNLALGAITSHGWNTLAATAPLACKAIGQNIDHWEYGNEPDLYSVSAQGPVRPPTWDAASYVDQWLNGTRHIRQALATTCPGTASAPWVAPSNGGVSNPLRAQAQWAAGLDDDNNVGLLSTHNYISGAESPGVTLQDTLMNHDETMRSVDAHVRTRRELIAQFGESAIPPHIIGEHNSLYHQGKPGLSNSFGAALWGVDFNLYAASQGIRRVHMHMGTDYRYASWQPITTAKTVTGTKPPYYGNIAVAAFLSPQVGPSVSGNSTVSAVHIPLAGRRAAAYAAYVSSHLARLIVINLEAYNSTVNGTGEVNNPDAPDRPQFTYAFQLPGMHTGGAFIQRLSANGSDAISGITWDGWSYNRELDGGKPVRLRNVTVGERVPINKGVVKVKVAASEAVMISLEGDPGED</sequence>
<accession>A0A9P8VI54</accession>
<organism evidence="2 3">
    <name type="scientific">Plectosphaerella plurivora</name>
    <dbReference type="NCBI Taxonomy" id="936078"/>
    <lineage>
        <taxon>Eukaryota</taxon>
        <taxon>Fungi</taxon>
        <taxon>Dikarya</taxon>
        <taxon>Ascomycota</taxon>
        <taxon>Pezizomycotina</taxon>
        <taxon>Sordariomycetes</taxon>
        <taxon>Hypocreomycetidae</taxon>
        <taxon>Glomerellales</taxon>
        <taxon>Plectosphaerellaceae</taxon>
        <taxon>Plectosphaerella</taxon>
    </lineage>
</organism>
<evidence type="ECO:0000313" key="3">
    <source>
        <dbReference type="Proteomes" id="UP000770015"/>
    </source>
</evidence>
<dbReference type="Gene3D" id="3.20.20.80">
    <property type="entry name" value="Glycosidases"/>
    <property type="match status" value="1"/>
</dbReference>
<dbReference type="EMBL" id="JAGSXJ010000004">
    <property type="protein sequence ID" value="KAH6692587.1"/>
    <property type="molecule type" value="Genomic_DNA"/>
</dbReference>
<gene>
    <name evidence="2" type="ORF">F5X68DRAFT_201160</name>
</gene>
<evidence type="ECO:0000313" key="2">
    <source>
        <dbReference type="EMBL" id="KAH6692587.1"/>
    </source>
</evidence>
<dbReference type="PANTHER" id="PTHR36183:SF2">
    <property type="entry name" value="BETA-GLUCURONIDASE C-TERMINAL DOMAIN-CONTAINING PROTEIN"/>
    <property type="match status" value="1"/>
</dbReference>
<evidence type="ECO:0000259" key="1">
    <source>
        <dbReference type="Pfam" id="PF16862"/>
    </source>
</evidence>
<dbReference type="PANTHER" id="PTHR36183">
    <property type="entry name" value="BETA-GLUCURONIDASE"/>
    <property type="match status" value="1"/>
</dbReference>
<feature type="domain" description="Beta-glucuronidase C-terminal" evidence="1">
    <location>
        <begin position="377"/>
        <end position="494"/>
    </location>
</feature>
<dbReference type="Pfam" id="PF16862">
    <property type="entry name" value="Glyco_hydro_79C"/>
    <property type="match status" value="1"/>
</dbReference>
<protein>
    <submittedName>
        <fullName evidence="2">Beta-glucuronidase</fullName>
    </submittedName>
</protein>
<dbReference type="Proteomes" id="UP000770015">
    <property type="component" value="Unassembled WGS sequence"/>
</dbReference>
<dbReference type="AlphaFoldDB" id="A0A9P8VI54"/>
<dbReference type="InterPro" id="IPR031728">
    <property type="entry name" value="GlcAase_C"/>
</dbReference>
<comment type="caution">
    <text evidence="2">The sequence shown here is derived from an EMBL/GenBank/DDBJ whole genome shotgun (WGS) entry which is preliminary data.</text>
</comment>
<dbReference type="InterPro" id="IPR052974">
    <property type="entry name" value="GH79_Enzymes"/>
</dbReference>
<dbReference type="OrthoDB" id="2796951at2759"/>
<dbReference type="InterPro" id="IPR017853">
    <property type="entry name" value="GH"/>
</dbReference>
<name>A0A9P8VI54_9PEZI</name>
<reference evidence="2" key="1">
    <citation type="journal article" date="2021" name="Nat. Commun.">
        <title>Genetic determinants of endophytism in the Arabidopsis root mycobiome.</title>
        <authorList>
            <person name="Mesny F."/>
            <person name="Miyauchi S."/>
            <person name="Thiergart T."/>
            <person name="Pickel B."/>
            <person name="Atanasova L."/>
            <person name="Karlsson M."/>
            <person name="Huettel B."/>
            <person name="Barry K.W."/>
            <person name="Haridas S."/>
            <person name="Chen C."/>
            <person name="Bauer D."/>
            <person name="Andreopoulos W."/>
            <person name="Pangilinan J."/>
            <person name="LaButti K."/>
            <person name="Riley R."/>
            <person name="Lipzen A."/>
            <person name="Clum A."/>
            <person name="Drula E."/>
            <person name="Henrissat B."/>
            <person name="Kohler A."/>
            <person name="Grigoriev I.V."/>
            <person name="Martin F.M."/>
            <person name="Hacquard S."/>
        </authorList>
    </citation>
    <scope>NUCLEOTIDE SEQUENCE</scope>
    <source>
        <strain evidence="2">MPI-SDFR-AT-0117</strain>
    </source>
</reference>
<keyword evidence="3" id="KW-1185">Reference proteome</keyword>
<proteinExistence type="predicted"/>